<protein>
    <submittedName>
        <fullName evidence="1">Uncharacterized protein</fullName>
    </submittedName>
</protein>
<sequence length="206" mass="24027">MLLLRDADRNTNVGEKWYYICYPLRSFTQKIPQPVLNHGENPKVILIAATGSEFQVVCAFTQRRFHLISTCFELFDSEIKKRRVLQRVQEIKVEYGIYCQGITYWMLTNEPNKILAVDIKNGEVSYIHTALLERSSLIALLNKQLAIINITHHDEESFKLYTYDRENESWECLYTIDLSSCYGFFHPLRLLCHNTNLGAVAEGKFH</sequence>
<comment type="caution">
    <text evidence="1">The sequence shown here is derived from an EMBL/GenBank/DDBJ whole genome shotgun (WGS) entry which is preliminary data.</text>
</comment>
<dbReference type="Proteomes" id="UP000237105">
    <property type="component" value="Unassembled WGS sequence"/>
</dbReference>
<proteinExistence type="predicted"/>
<reference evidence="2" key="1">
    <citation type="submission" date="2016-06" db="EMBL/GenBank/DDBJ databases">
        <title>Parallel loss of symbiosis genes in relatives of nitrogen-fixing non-legume Parasponia.</title>
        <authorList>
            <person name="Van Velzen R."/>
            <person name="Holmer R."/>
            <person name="Bu F."/>
            <person name="Rutten L."/>
            <person name="Van Zeijl A."/>
            <person name="Liu W."/>
            <person name="Santuari L."/>
            <person name="Cao Q."/>
            <person name="Sharma T."/>
            <person name="Shen D."/>
            <person name="Roswanjaya Y."/>
            <person name="Wardhani T."/>
            <person name="Kalhor M.S."/>
            <person name="Jansen J."/>
            <person name="Van den Hoogen J."/>
            <person name="Gungor B."/>
            <person name="Hartog M."/>
            <person name="Hontelez J."/>
            <person name="Verver J."/>
            <person name="Yang W.-C."/>
            <person name="Schijlen E."/>
            <person name="Repin R."/>
            <person name="Schilthuizen M."/>
            <person name="Schranz E."/>
            <person name="Heidstra R."/>
            <person name="Miyata K."/>
            <person name="Fedorova E."/>
            <person name="Kohlen W."/>
            <person name="Bisseling T."/>
            <person name="Smit S."/>
            <person name="Geurts R."/>
        </authorList>
    </citation>
    <scope>NUCLEOTIDE SEQUENCE [LARGE SCALE GENOMIC DNA]</scope>
    <source>
        <strain evidence="2">cv. WU1-14</strain>
    </source>
</reference>
<name>A0A2P5DDY3_PARAD</name>
<dbReference type="AlphaFoldDB" id="A0A2P5DDY3"/>
<dbReference type="EMBL" id="JXTB01000044">
    <property type="protein sequence ID" value="PON71505.1"/>
    <property type="molecule type" value="Genomic_DNA"/>
</dbReference>
<evidence type="ECO:0000313" key="1">
    <source>
        <dbReference type="EMBL" id="PON71505.1"/>
    </source>
</evidence>
<evidence type="ECO:0000313" key="2">
    <source>
        <dbReference type="Proteomes" id="UP000237105"/>
    </source>
</evidence>
<keyword evidence="2" id="KW-1185">Reference proteome</keyword>
<gene>
    <name evidence="1" type="ORF">PanWU01x14_073020</name>
</gene>
<organism evidence="1 2">
    <name type="scientific">Parasponia andersonii</name>
    <name type="common">Sponia andersonii</name>
    <dbReference type="NCBI Taxonomy" id="3476"/>
    <lineage>
        <taxon>Eukaryota</taxon>
        <taxon>Viridiplantae</taxon>
        <taxon>Streptophyta</taxon>
        <taxon>Embryophyta</taxon>
        <taxon>Tracheophyta</taxon>
        <taxon>Spermatophyta</taxon>
        <taxon>Magnoliopsida</taxon>
        <taxon>eudicotyledons</taxon>
        <taxon>Gunneridae</taxon>
        <taxon>Pentapetalae</taxon>
        <taxon>rosids</taxon>
        <taxon>fabids</taxon>
        <taxon>Rosales</taxon>
        <taxon>Cannabaceae</taxon>
        <taxon>Parasponia</taxon>
    </lineage>
</organism>
<accession>A0A2P5DDY3</accession>